<dbReference type="Proteomes" id="UP000320055">
    <property type="component" value="Unassembled WGS sequence"/>
</dbReference>
<gene>
    <name evidence="1" type="ORF">H1P_1770010</name>
</gene>
<dbReference type="EMBL" id="CAACVJ010000087">
    <property type="protein sequence ID" value="VEP13003.1"/>
    <property type="molecule type" value="Genomic_DNA"/>
</dbReference>
<evidence type="ECO:0000313" key="2">
    <source>
        <dbReference type="Proteomes" id="UP000320055"/>
    </source>
</evidence>
<protein>
    <recommendedName>
        <fullName evidence="3">Transposase</fullName>
    </recommendedName>
</protein>
<evidence type="ECO:0000313" key="1">
    <source>
        <dbReference type="EMBL" id="VEP13003.1"/>
    </source>
</evidence>
<evidence type="ECO:0008006" key="3">
    <source>
        <dbReference type="Google" id="ProtNLM"/>
    </source>
</evidence>
<dbReference type="AlphaFoldDB" id="A0A563VNU5"/>
<organism evidence="1 2">
    <name type="scientific">Hyella patelloides LEGE 07179</name>
    <dbReference type="NCBI Taxonomy" id="945734"/>
    <lineage>
        <taxon>Bacteria</taxon>
        <taxon>Bacillati</taxon>
        <taxon>Cyanobacteriota</taxon>
        <taxon>Cyanophyceae</taxon>
        <taxon>Pleurocapsales</taxon>
        <taxon>Hyellaceae</taxon>
        <taxon>Hyella</taxon>
    </lineage>
</organism>
<proteinExistence type="predicted"/>
<reference evidence="1 2" key="1">
    <citation type="submission" date="2019-01" db="EMBL/GenBank/DDBJ databases">
        <authorList>
            <person name="Brito A."/>
        </authorList>
    </citation>
    <scope>NUCLEOTIDE SEQUENCE [LARGE SCALE GENOMIC DNA]</scope>
    <source>
        <strain evidence="1">1</strain>
    </source>
</reference>
<accession>A0A563VNU5</accession>
<keyword evidence="2" id="KW-1185">Reference proteome</keyword>
<sequence length="176" mass="20272">MVQKVRKIEINQLINFLSKELEDLPDSRKQGNNKKYEISDGVLSAFSIFLTQSPSFLEHQRLMEKMKQKNNADSLFKVSKIPCDNQIRNLLDPVPAQTVYPVYQKIFKWLKEKKVLKKFFYLEGEILIALDGTEYFSSKKISCPHCNSRNHRNGTTTYFHGCVIPAVVSPKAETGN</sequence>
<name>A0A563VNU5_9CYAN</name>